<evidence type="ECO:0000313" key="4">
    <source>
        <dbReference type="EMBL" id="RUT73108.1"/>
    </source>
</evidence>
<dbReference type="Gene3D" id="3.40.50.150">
    <property type="entry name" value="Vaccinia Virus protein VP39"/>
    <property type="match status" value="1"/>
</dbReference>
<dbReference type="InterPro" id="IPR002935">
    <property type="entry name" value="SAM_O-MeTrfase"/>
</dbReference>
<dbReference type="EMBL" id="RJJX01000028">
    <property type="protein sequence ID" value="RUT73108.1"/>
    <property type="molecule type" value="Genomic_DNA"/>
</dbReference>
<reference evidence="4 5" key="1">
    <citation type="submission" date="2018-11" db="EMBL/GenBank/DDBJ databases">
        <title>Parancylomarina longa gen. nov., sp. nov., isolated from sediments of southern Okinawa.</title>
        <authorList>
            <person name="Fu T."/>
        </authorList>
    </citation>
    <scope>NUCLEOTIDE SEQUENCE [LARGE SCALE GENOMIC DNA]</scope>
    <source>
        <strain evidence="4 5">T3-2 S1-C</strain>
    </source>
</reference>
<proteinExistence type="predicted"/>
<dbReference type="GO" id="GO:0008171">
    <property type="term" value="F:O-methyltransferase activity"/>
    <property type="evidence" value="ECO:0007669"/>
    <property type="project" value="InterPro"/>
</dbReference>
<evidence type="ECO:0000256" key="3">
    <source>
        <dbReference type="ARBA" id="ARBA00022691"/>
    </source>
</evidence>
<keyword evidence="5" id="KW-1185">Reference proteome</keyword>
<sequence>MLEINKELEDYILSHTEKEDQLLTNLSRETHVKMLRPRMLSGHLQGKFLKMICQMLQAKRVLEIGTYTGYAAISMAMGTEESCKIHTIDCNDELEQFTRKFIKRAGFEKKIHFHIGKALEIIPKIEETFDLIFIDADKRQYIDYFEAVYPKLRQGGFIVADDVLWDGKVLKDIDSNDKQTQGILAFNDFIQKEERVENVLLPIRHGLMMIRKK</sequence>
<keyword evidence="3" id="KW-0949">S-adenosyl-L-methionine</keyword>
<name>A0A434AFI1_9BACT</name>
<dbReference type="InterPro" id="IPR029063">
    <property type="entry name" value="SAM-dependent_MTases_sf"/>
</dbReference>
<dbReference type="Pfam" id="PF01596">
    <property type="entry name" value="Methyltransf_3"/>
    <property type="match status" value="1"/>
</dbReference>
<dbReference type="CDD" id="cd02440">
    <property type="entry name" value="AdoMet_MTases"/>
    <property type="match status" value="1"/>
</dbReference>
<evidence type="ECO:0000256" key="2">
    <source>
        <dbReference type="ARBA" id="ARBA00022679"/>
    </source>
</evidence>
<keyword evidence="1 4" id="KW-0489">Methyltransferase</keyword>
<dbReference type="InterPro" id="IPR050362">
    <property type="entry name" value="Cation-dep_OMT"/>
</dbReference>
<evidence type="ECO:0000256" key="1">
    <source>
        <dbReference type="ARBA" id="ARBA00022603"/>
    </source>
</evidence>
<dbReference type="GO" id="GO:0008757">
    <property type="term" value="F:S-adenosylmethionine-dependent methyltransferase activity"/>
    <property type="evidence" value="ECO:0007669"/>
    <property type="project" value="TreeGrafter"/>
</dbReference>
<dbReference type="PROSITE" id="PS51682">
    <property type="entry name" value="SAM_OMT_I"/>
    <property type="match status" value="1"/>
</dbReference>
<keyword evidence="2 4" id="KW-0808">Transferase</keyword>
<dbReference type="OrthoDB" id="9799672at2"/>
<comment type="caution">
    <text evidence="4">The sequence shown here is derived from an EMBL/GenBank/DDBJ whole genome shotgun (WGS) entry which is preliminary data.</text>
</comment>
<dbReference type="PANTHER" id="PTHR10509">
    <property type="entry name" value="O-METHYLTRANSFERASE-RELATED"/>
    <property type="match status" value="1"/>
</dbReference>
<dbReference type="AlphaFoldDB" id="A0A434AFI1"/>
<protein>
    <submittedName>
        <fullName evidence="4">O-methyltransferase</fullName>
    </submittedName>
</protein>
<accession>A0A434AFI1</accession>
<dbReference type="GO" id="GO:0032259">
    <property type="term" value="P:methylation"/>
    <property type="evidence" value="ECO:0007669"/>
    <property type="project" value="UniProtKB-KW"/>
</dbReference>
<gene>
    <name evidence="4" type="ORF">DLK05_15010</name>
</gene>
<dbReference type="Proteomes" id="UP000282985">
    <property type="component" value="Unassembled WGS sequence"/>
</dbReference>
<dbReference type="PANTHER" id="PTHR10509:SF14">
    <property type="entry name" value="CAFFEOYL-COA O-METHYLTRANSFERASE 3-RELATED"/>
    <property type="match status" value="1"/>
</dbReference>
<evidence type="ECO:0000313" key="5">
    <source>
        <dbReference type="Proteomes" id="UP000282985"/>
    </source>
</evidence>
<dbReference type="SUPFAM" id="SSF53335">
    <property type="entry name" value="S-adenosyl-L-methionine-dependent methyltransferases"/>
    <property type="match status" value="1"/>
</dbReference>
<organism evidence="4 5">
    <name type="scientific">Ancylomarina longa</name>
    <dbReference type="NCBI Taxonomy" id="2487017"/>
    <lineage>
        <taxon>Bacteria</taxon>
        <taxon>Pseudomonadati</taxon>
        <taxon>Bacteroidota</taxon>
        <taxon>Bacteroidia</taxon>
        <taxon>Marinilabiliales</taxon>
        <taxon>Marinifilaceae</taxon>
        <taxon>Ancylomarina</taxon>
    </lineage>
</organism>